<gene>
    <name evidence="4" type="ordered locus">P9303_15921</name>
</gene>
<feature type="domain" description="Carbamoyltransferase" evidence="2">
    <location>
        <begin position="16"/>
        <end position="355"/>
    </location>
</feature>
<sequence>MKVISIQWYRKMKGAILGISSGFHDSAAALLSYEGKILFASSEERFTRRKGDKSWPKSVILEILDYAELHDLTIKGICYYENPIKRLRWSLIQSFRASIPLREKIRRARLLSSSYIDLTNHLDSLLSQLNLSSSELFISDHHISHAAASFAFSSHNSGFVCVLDAFGQDCSGIIGYLSPSKSLRTFKVLSVDQSVGLFYSAITSICGFKILTGEYKVMGLAPYGKPIFFDKLVKIFGYPSINQFSTSILDPFLPALASKLLRSKLGIPSREQEGPIDSVYMDLAASAQKYLEYLVVDIFYTYLPKVPGSCSQHIFLGGGVALNCKLTYVLENTFPNYTFSICPSAGDSGSSVGACYAHLMEFNSTNLHANYSVHLGYSNDKRYIKSSLKSLGFKISIYEGSSLARTISSLLIKGKVGAICTGPSEFGPRALGSRSILANPNDNNAISFVNRSIKSREDFRPLAPVTTLEIYRELFDENSVNQLLYYMLTLVKIPSNVINIIPSAVHVDGTGRLQVLRANQNPFLHEIITCFYRESGVPALINTSFNQRGEPLVNTTVDALRCFCSTELDFLCIESELLIKSEQHSNIVSGFRQRSSFPLD</sequence>
<dbReference type="InterPro" id="IPR043129">
    <property type="entry name" value="ATPase_NBD"/>
</dbReference>
<evidence type="ECO:0000259" key="2">
    <source>
        <dbReference type="Pfam" id="PF02543"/>
    </source>
</evidence>
<dbReference type="InterPro" id="IPR031730">
    <property type="entry name" value="Carbam_trans_C"/>
</dbReference>
<dbReference type="RefSeq" id="WP_011826225.1">
    <property type="nucleotide sequence ID" value="NC_008820.1"/>
</dbReference>
<dbReference type="GO" id="GO:0003824">
    <property type="term" value="F:catalytic activity"/>
    <property type="evidence" value="ECO:0007669"/>
    <property type="project" value="InterPro"/>
</dbReference>
<dbReference type="InterPro" id="IPR038152">
    <property type="entry name" value="Carbam_trans_C_sf"/>
</dbReference>
<evidence type="ECO:0000256" key="1">
    <source>
        <dbReference type="ARBA" id="ARBA00006129"/>
    </source>
</evidence>
<name>A2CA26_PROM3</name>
<dbReference type="SUPFAM" id="SSF53067">
    <property type="entry name" value="Actin-like ATPase domain"/>
    <property type="match status" value="1"/>
</dbReference>
<protein>
    <recommendedName>
        <fullName evidence="6">Carbamoyltransferase</fullName>
    </recommendedName>
</protein>
<comment type="similarity">
    <text evidence="1">Belongs to the NodU/CmcH family.</text>
</comment>
<dbReference type="Proteomes" id="UP000002274">
    <property type="component" value="Chromosome"/>
</dbReference>
<dbReference type="InterPro" id="IPR003696">
    <property type="entry name" value="Carbtransf_dom"/>
</dbReference>
<reference evidence="4 5" key="1">
    <citation type="journal article" date="2007" name="PLoS Genet.">
        <title>Patterns and implications of gene gain and loss in the evolution of Prochlorococcus.</title>
        <authorList>
            <person name="Kettler G.C."/>
            <person name="Martiny A.C."/>
            <person name="Huang K."/>
            <person name="Zucker J."/>
            <person name="Coleman M.L."/>
            <person name="Rodrigue S."/>
            <person name="Chen F."/>
            <person name="Lapidus A."/>
            <person name="Ferriera S."/>
            <person name="Johnson J."/>
            <person name="Steglich C."/>
            <person name="Church G.M."/>
            <person name="Richardson P."/>
            <person name="Chisholm S.W."/>
        </authorList>
    </citation>
    <scope>NUCLEOTIDE SEQUENCE [LARGE SCALE GENOMIC DNA]</scope>
    <source>
        <strain evidence="4 5">MIT 9303</strain>
    </source>
</reference>
<dbReference type="BioCyc" id="PMAR59922:G1G80-1387-MONOMER"/>
<dbReference type="Gene3D" id="3.90.870.20">
    <property type="entry name" value="Carbamoyltransferase, C-terminal domain"/>
    <property type="match status" value="1"/>
</dbReference>
<evidence type="ECO:0000313" key="5">
    <source>
        <dbReference type="Proteomes" id="UP000002274"/>
    </source>
</evidence>
<dbReference type="HOGENOM" id="CLU_014411_2_0_3"/>
<dbReference type="CDD" id="cd24033">
    <property type="entry name" value="ASKHA_NBD_NodU_CmcH-like_N"/>
    <property type="match status" value="1"/>
</dbReference>
<evidence type="ECO:0008006" key="6">
    <source>
        <dbReference type="Google" id="ProtNLM"/>
    </source>
</evidence>
<proteinExistence type="inferred from homology"/>
<dbReference type="InterPro" id="IPR051338">
    <property type="entry name" value="NodU/CmcH_Carbamoyltrnsfr"/>
</dbReference>
<dbReference type="EMBL" id="CP000554">
    <property type="protein sequence ID" value="ABM78336.1"/>
    <property type="molecule type" value="Genomic_DNA"/>
</dbReference>
<dbReference type="AlphaFoldDB" id="A2CA26"/>
<dbReference type="STRING" id="59922.P9303_15921"/>
<dbReference type="PANTHER" id="PTHR34847">
    <property type="entry name" value="NODULATION PROTEIN U"/>
    <property type="match status" value="1"/>
</dbReference>
<dbReference type="KEGG" id="pmf:P9303_15921"/>
<accession>A2CA26</accession>
<feature type="domain" description="Carbamoyltransferase C-terminal" evidence="3">
    <location>
        <begin position="410"/>
        <end position="578"/>
    </location>
</feature>
<evidence type="ECO:0000313" key="4">
    <source>
        <dbReference type="EMBL" id="ABM78336.1"/>
    </source>
</evidence>
<dbReference type="Gene3D" id="3.30.420.40">
    <property type="match status" value="2"/>
</dbReference>
<dbReference type="PANTHER" id="PTHR34847:SF1">
    <property type="entry name" value="NODULATION PROTEIN U"/>
    <property type="match status" value="1"/>
</dbReference>
<dbReference type="Pfam" id="PF16861">
    <property type="entry name" value="Carbam_trans_C"/>
    <property type="match status" value="1"/>
</dbReference>
<evidence type="ECO:0000259" key="3">
    <source>
        <dbReference type="Pfam" id="PF16861"/>
    </source>
</evidence>
<dbReference type="Pfam" id="PF02543">
    <property type="entry name" value="Carbam_trans_N"/>
    <property type="match status" value="1"/>
</dbReference>
<organism evidence="4 5">
    <name type="scientific">Prochlorococcus marinus (strain MIT 9303)</name>
    <dbReference type="NCBI Taxonomy" id="59922"/>
    <lineage>
        <taxon>Bacteria</taxon>
        <taxon>Bacillati</taxon>
        <taxon>Cyanobacteriota</taxon>
        <taxon>Cyanophyceae</taxon>
        <taxon>Synechococcales</taxon>
        <taxon>Prochlorococcaceae</taxon>
        <taxon>Prochlorococcus</taxon>
    </lineage>
</organism>